<dbReference type="Pfam" id="PF20330">
    <property type="entry name" value="DUF6625"/>
    <property type="match status" value="1"/>
</dbReference>
<dbReference type="InterPro" id="IPR046733">
    <property type="entry name" value="DUF6625"/>
</dbReference>
<name>A0A7S3BL63_9EUKA</name>
<evidence type="ECO:0000313" key="1">
    <source>
        <dbReference type="EMBL" id="CAE0138781.1"/>
    </source>
</evidence>
<dbReference type="AlphaFoldDB" id="A0A7S3BL63"/>
<protein>
    <submittedName>
        <fullName evidence="1">Uncharacterized protein</fullName>
    </submittedName>
</protein>
<gene>
    <name evidence="1" type="ORF">HERI1096_LOCUS32421</name>
</gene>
<dbReference type="EMBL" id="HBHX01058737">
    <property type="protein sequence ID" value="CAE0138781.1"/>
    <property type="molecule type" value="Transcribed_RNA"/>
</dbReference>
<organism evidence="1">
    <name type="scientific">Haptolina ericina</name>
    <dbReference type="NCBI Taxonomy" id="156174"/>
    <lineage>
        <taxon>Eukaryota</taxon>
        <taxon>Haptista</taxon>
        <taxon>Haptophyta</taxon>
        <taxon>Prymnesiophyceae</taxon>
        <taxon>Prymnesiales</taxon>
        <taxon>Prymnesiaceae</taxon>
        <taxon>Haptolina</taxon>
    </lineage>
</organism>
<proteinExistence type="predicted"/>
<sequence length="303" mass="33152">MAGYTHWAHVDSDQLVGNLRGLIERLGPIDISTSYGHARVEARYRDGIFTSGPFTVYRNSDEVTMLWNASGVERVLNCKAVCIFEEWFKAGISTRCCGATITMSQIVNDAMRGMSISTAALPPGRSIWDGGAGFWRTPHIRNMAWERDNHLDPHERLCTWKLNGSVPRLEWSANTSSRGRCLGVPNNSALRRALPSLPTLPALPALPATSALHAMPTPCDLHRPSRHYCDPSTEALPRCGREEQSVGMLRAQGSVVLPFPVPEAPAAVASEHDALFEELLLIGERTAASDVRNKKGAGDDILT</sequence>
<accession>A0A7S3BL63</accession>
<reference evidence="1" key="1">
    <citation type="submission" date="2021-01" db="EMBL/GenBank/DDBJ databases">
        <authorList>
            <person name="Corre E."/>
            <person name="Pelletier E."/>
            <person name="Niang G."/>
            <person name="Scheremetjew M."/>
            <person name="Finn R."/>
            <person name="Kale V."/>
            <person name="Holt S."/>
            <person name="Cochrane G."/>
            <person name="Meng A."/>
            <person name="Brown T."/>
            <person name="Cohen L."/>
        </authorList>
    </citation>
    <scope>NUCLEOTIDE SEQUENCE</scope>
    <source>
        <strain evidence="1">CCMP281</strain>
    </source>
</reference>